<organism evidence="1 2">
    <name type="scientific">Boletus edulis BED1</name>
    <dbReference type="NCBI Taxonomy" id="1328754"/>
    <lineage>
        <taxon>Eukaryota</taxon>
        <taxon>Fungi</taxon>
        <taxon>Dikarya</taxon>
        <taxon>Basidiomycota</taxon>
        <taxon>Agaricomycotina</taxon>
        <taxon>Agaricomycetes</taxon>
        <taxon>Agaricomycetidae</taxon>
        <taxon>Boletales</taxon>
        <taxon>Boletineae</taxon>
        <taxon>Boletaceae</taxon>
        <taxon>Boletoideae</taxon>
        <taxon>Boletus</taxon>
    </lineage>
</organism>
<dbReference type="AlphaFoldDB" id="A0AAD4GA30"/>
<evidence type="ECO:0000313" key="2">
    <source>
        <dbReference type="Proteomes" id="UP001194468"/>
    </source>
</evidence>
<protein>
    <submittedName>
        <fullName evidence="1">Uncharacterized protein</fullName>
    </submittedName>
</protein>
<dbReference type="EMBL" id="WHUW01000040">
    <property type="protein sequence ID" value="KAF8432409.1"/>
    <property type="molecule type" value="Genomic_DNA"/>
</dbReference>
<accession>A0AAD4GA30</accession>
<reference evidence="1" key="1">
    <citation type="submission" date="2019-10" db="EMBL/GenBank/DDBJ databases">
        <authorList>
            <consortium name="DOE Joint Genome Institute"/>
            <person name="Kuo A."/>
            <person name="Miyauchi S."/>
            <person name="Kiss E."/>
            <person name="Drula E."/>
            <person name="Kohler A."/>
            <person name="Sanchez-Garcia M."/>
            <person name="Andreopoulos B."/>
            <person name="Barry K.W."/>
            <person name="Bonito G."/>
            <person name="Buee M."/>
            <person name="Carver A."/>
            <person name="Chen C."/>
            <person name="Cichocki N."/>
            <person name="Clum A."/>
            <person name="Culley D."/>
            <person name="Crous P.W."/>
            <person name="Fauchery L."/>
            <person name="Girlanda M."/>
            <person name="Hayes R."/>
            <person name="Keri Z."/>
            <person name="LaButti K."/>
            <person name="Lipzen A."/>
            <person name="Lombard V."/>
            <person name="Magnuson J."/>
            <person name="Maillard F."/>
            <person name="Morin E."/>
            <person name="Murat C."/>
            <person name="Nolan M."/>
            <person name="Ohm R."/>
            <person name="Pangilinan J."/>
            <person name="Pereira M."/>
            <person name="Perotto S."/>
            <person name="Peter M."/>
            <person name="Riley R."/>
            <person name="Sitrit Y."/>
            <person name="Stielow B."/>
            <person name="Szollosi G."/>
            <person name="Zifcakova L."/>
            <person name="Stursova M."/>
            <person name="Spatafora J.W."/>
            <person name="Tedersoo L."/>
            <person name="Vaario L.-M."/>
            <person name="Yamada A."/>
            <person name="Yan M."/>
            <person name="Wang P."/>
            <person name="Xu J."/>
            <person name="Bruns T."/>
            <person name="Baldrian P."/>
            <person name="Vilgalys R."/>
            <person name="Henrissat B."/>
            <person name="Grigoriev I.V."/>
            <person name="Hibbett D."/>
            <person name="Nagy L.G."/>
            <person name="Martin F.M."/>
        </authorList>
    </citation>
    <scope>NUCLEOTIDE SEQUENCE</scope>
    <source>
        <strain evidence="1">BED1</strain>
    </source>
</reference>
<evidence type="ECO:0000313" key="1">
    <source>
        <dbReference type="EMBL" id="KAF8432409.1"/>
    </source>
</evidence>
<dbReference type="Proteomes" id="UP001194468">
    <property type="component" value="Unassembled WGS sequence"/>
</dbReference>
<reference evidence="1" key="2">
    <citation type="journal article" date="2020" name="Nat. Commun.">
        <title>Large-scale genome sequencing of mycorrhizal fungi provides insights into the early evolution of symbiotic traits.</title>
        <authorList>
            <person name="Miyauchi S."/>
            <person name="Kiss E."/>
            <person name="Kuo A."/>
            <person name="Drula E."/>
            <person name="Kohler A."/>
            <person name="Sanchez-Garcia M."/>
            <person name="Morin E."/>
            <person name="Andreopoulos B."/>
            <person name="Barry K.W."/>
            <person name="Bonito G."/>
            <person name="Buee M."/>
            <person name="Carver A."/>
            <person name="Chen C."/>
            <person name="Cichocki N."/>
            <person name="Clum A."/>
            <person name="Culley D."/>
            <person name="Crous P.W."/>
            <person name="Fauchery L."/>
            <person name="Girlanda M."/>
            <person name="Hayes R.D."/>
            <person name="Keri Z."/>
            <person name="LaButti K."/>
            <person name="Lipzen A."/>
            <person name="Lombard V."/>
            <person name="Magnuson J."/>
            <person name="Maillard F."/>
            <person name="Murat C."/>
            <person name="Nolan M."/>
            <person name="Ohm R.A."/>
            <person name="Pangilinan J."/>
            <person name="Pereira M.F."/>
            <person name="Perotto S."/>
            <person name="Peter M."/>
            <person name="Pfister S."/>
            <person name="Riley R."/>
            <person name="Sitrit Y."/>
            <person name="Stielow J.B."/>
            <person name="Szollosi G."/>
            <person name="Zifcakova L."/>
            <person name="Stursova M."/>
            <person name="Spatafora J.W."/>
            <person name="Tedersoo L."/>
            <person name="Vaario L.M."/>
            <person name="Yamada A."/>
            <person name="Yan M."/>
            <person name="Wang P."/>
            <person name="Xu J."/>
            <person name="Bruns T."/>
            <person name="Baldrian P."/>
            <person name="Vilgalys R."/>
            <person name="Dunand C."/>
            <person name="Henrissat B."/>
            <person name="Grigoriev I.V."/>
            <person name="Hibbett D."/>
            <person name="Nagy L.G."/>
            <person name="Martin F.M."/>
        </authorList>
    </citation>
    <scope>NUCLEOTIDE SEQUENCE</scope>
    <source>
        <strain evidence="1">BED1</strain>
    </source>
</reference>
<keyword evidence="2" id="KW-1185">Reference proteome</keyword>
<proteinExistence type="predicted"/>
<comment type="caution">
    <text evidence="1">The sequence shown here is derived from an EMBL/GenBank/DDBJ whole genome shotgun (WGS) entry which is preliminary data.</text>
</comment>
<gene>
    <name evidence="1" type="ORF">L210DRAFT_922235</name>
</gene>
<sequence length="365" mass="41166">MSKSNTWCRTCLESESRAKMTSNSCPDSGSVSAELPPFIPFQTGPRLERIPDDVLLEIVSHLPTIDNRRDGMYDTHPVYDLMPARTPTLRALSQTSRLSRSRCLALAWQRTEFFGPNIWRRDMSFHEAIGKGTYSSIHVLKACPYLLPLIRTVSVTLKSHQKAKIPEFAACLATLPNLDTIEVIFTGWDMEMQAVVNNAFRGERIPSVRRISIPSSMHEIIRGCPNLEEVTCVVGDGSKIIQSLVAGKCHQIRILKGISAPLTQLVNLVPNLTHASVVLKSDMTPLTSFPFLDTIEILVSYHVRVDLPLSEFLALDIKKAREILKRNKSQAQKTVVLTKSNNHWDYRTYEFDIGRAYMTRETVKV</sequence>
<name>A0AAD4GA30_BOLED</name>